<name>A0A1I7U284_9PELO</name>
<proteinExistence type="predicted"/>
<keyword evidence="1" id="KW-1185">Reference proteome</keyword>
<dbReference type="eggNOG" id="ENOG502TFJE">
    <property type="taxonomic scope" value="Eukaryota"/>
</dbReference>
<sequence>MGTKTSYNTPADVFFAAAKSATISIKSVSGNSKFWFRYEMVPGTDTFLDLPLSKTIPVGQFPSNRLPTGSQSQLRLALPATQAYSFVSPSNDKVVINTATLDNINQVDEKMKKIYVYDGLDLNSPFVGTLYDYVTSPTLRTSSGNVTTIVNFYGTPTDSYALANDFKSLSQYETYNFIVYSNNVTIPNNFQNGVSNAYTFYCTGSGRSYLTDLSFGKDGHKVDFRTLTPSDNVQFLLEYLATGPFARSLPQMIPGKLFTMITLGPELSFTLSTNGDNWLTPYNGRLGTVFSDSLWSPGALPSYNYTFESTTVMKFTFNFHSVIVKKDGEQARVQVGQPGFQPASVTFNHTVTDPGVRVANGTYLTASYIGDSPLSSSIITFEMWNADGTTNAPASNTTATTPSSMESTTKLGSTVNLIGAFVLLFVKFL</sequence>
<dbReference type="AlphaFoldDB" id="A0A1I7U284"/>
<dbReference type="PANTHER" id="PTHR47920:SF1">
    <property type="entry name" value="CUB-LIKE DOMAIN-CONTAINING PROTEIN"/>
    <property type="match status" value="1"/>
</dbReference>
<accession>A0A1I7U284</accession>
<reference evidence="2" key="1">
    <citation type="submission" date="2016-11" db="UniProtKB">
        <authorList>
            <consortium name="WormBaseParasite"/>
        </authorList>
    </citation>
    <scope>IDENTIFICATION</scope>
</reference>
<dbReference type="Proteomes" id="UP000095282">
    <property type="component" value="Unplaced"/>
</dbReference>
<dbReference type="PANTHER" id="PTHR47920">
    <property type="entry name" value="PROTEIN CBG13378-RELATED"/>
    <property type="match status" value="1"/>
</dbReference>
<evidence type="ECO:0000313" key="1">
    <source>
        <dbReference type="Proteomes" id="UP000095282"/>
    </source>
</evidence>
<organism evidence="1 2">
    <name type="scientific">Caenorhabditis tropicalis</name>
    <dbReference type="NCBI Taxonomy" id="1561998"/>
    <lineage>
        <taxon>Eukaryota</taxon>
        <taxon>Metazoa</taxon>
        <taxon>Ecdysozoa</taxon>
        <taxon>Nematoda</taxon>
        <taxon>Chromadorea</taxon>
        <taxon>Rhabditida</taxon>
        <taxon>Rhabditina</taxon>
        <taxon>Rhabditomorpha</taxon>
        <taxon>Rhabditoidea</taxon>
        <taxon>Rhabditidae</taxon>
        <taxon>Peloderinae</taxon>
        <taxon>Caenorhabditis</taxon>
    </lineage>
</organism>
<evidence type="ECO:0000313" key="2">
    <source>
        <dbReference type="WBParaSite" id="Csp11.Scaffold629.g14111.t2"/>
    </source>
</evidence>
<dbReference type="STRING" id="1561998.A0A1I7U284"/>
<protein>
    <submittedName>
        <fullName evidence="2">CUB_2 domain-containing protein</fullName>
    </submittedName>
</protein>
<dbReference type="WBParaSite" id="Csp11.Scaffold629.g14111.t2">
    <property type="protein sequence ID" value="Csp11.Scaffold629.g14111.t2"/>
    <property type="gene ID" value="Csp11.Scaffold629.g14111"/>
</dbReference>